<proteinExistence type="predicted"/>
<evidence type="ECO:0000313" key="2">
    <source>
        <dbReference type="Proteomes" id="UP000014535"/>
    </source>
</evidence>
<dbReference type="Proteomes" id="UP000014535">
    <property type="component" value="Unassembled WGS sequence"/>
</dbReference>
<organism evidence="1 2">
    <name type="scientific">Salmonella enteritidis (strain 2009K0958)</name>
    <dbReference type="NCBI Taxonomy" id="1192586"/>
    <lineage>
        <taxon>Bacteria</taxon>
        <taxon>Pseudomonadati</taxon>
        <taxon>Pseudomonadota</taxon>
        <taxon>Gammaproteobacteria</taxon>
        <taxon>Enterobacterales</taxon>
        <taxon>Enterobacteriaceae</taxon>
        <taxon>Salmonella</taxon>
    </lineage>
</organism>
<dbReference type="AlphaFoldDB" id="A0A656IIN6"/>
<sequence>MALYGISASVFRENIKCGKQCVITPVEEDFCFLRKLTFCYLNTVKTRSLFY</sequence>
<comment type="caution">
    <text evidence="1">The sequence shown here is derived from an EMBL/GenBank/DDBJ whole genome shotgun (WGS) entry which is preliminary data.</text>
</comment>
<name>A0A656IIN6_SALE2</name>
<dbReference type="EMBL" id="ATFT01000036">
    <property type="protein sequence ID" value="EPI70732.1"/>
    <property type="molecule type" value="Genomic_DNA"/>
</dbReference>
<evidence type="ECO:0000313" key="1">
    <source>
        <dbReference type="EMBL" id="EPI70732.1"/>
    </source>
</evidence>
<reference evidence="1 2" key="1">
    <citation type="submission" date="2013-04" db="EMBL/GenBank/DDBJ databases">
        <authorList>
            <person name="McClelland M."/>
            <person name="Porwollik S."/>
            <person name="Desai P."/>
            <person name="Cheng P."/>
            <person name="Wollam A."/>
            <person name="Pepin K."/>
            <person name="Palsikar V.B."/>
            <person name="Fulton L."/>
            <person name="Fulton R."/>
            <person name="Delehaunty K."/>
            <person name="Fronick C."/>
            <person name="Godfrey J."/>
            <person name="Waligorski J."/>
            <person name="Appelbaum E."/>
            <person name="Tomlinson C."/>
            <person name="Warren W."/>
            <person name="Sodergren E."/>
            <person name="Weinstock G."/>
            <person name="Wilson R.K."/>
        </authorList>
    </citation>
    <scope>NUCLEOTIDE SEQUENCE [LARGE SCALE GENOMIC DNA]</scope>
    <source>
        <strain evidence="1 2">2009K0958</strain>
    </source>
</reference>
<gene>
    <name evidence="1" type="ORF">A673_01996</name>
</gene>
<accession>A0A656IIN6</accession>
<protein>
    <submittedName>
        <fullName evidence="1">Uncharacterized protein</fullName>
    </submittedName>
</protein>